<dbReference type="SMART" id="SM00564">
    <property type="entry name" value="PQQ"/>
    <property type="match status" value="6"/>
</dbReference>
<reference evidence="2 3" key="1">
    <citation type="submission" date="2014-09" db="EMBL/GenBank/DDBJ databases">
        <title>Draft genome sequence of an obligately methylotrophic methanogen, Methanococcoides methylutens, isolated from marine sediment.</title>
        <authorList>
            <person name="Guan Y."/>
            <person name="Ngugi D.K."/>
            <person name="Blom J."/>
            <person name="Ali S."/>
            <person name="Ferry J.G."/>
            <person name="Stingl U."/>
        </authorList>
    </citation>
    <scope>NUCLEOTIDE SEQUENCE [LARGE SCALE GENOMIC DNA]</scope>
    <source>
        <strain evidence="2 3">DSM 2657</strain>
    </source>
</reference>
<dbReference type="InterPro" id="IPR011047">
    <property type="entry name" value="Quinoprotein_ADH-like_sf"/>
</dbReference>
<dbReference type="InterPro" id="IPR015943">
    <property type="entry name" value="WD40/YVTN_repeat-like_dom_sf"/>
</dbReference>
<dbReference type="SUPFAM" id="SSF50998">
    <property type="entry name" value="Quinoprotein alcohol dehydrogenase-like"/>
    <property type="match status" value="2"/>
</dbReference>
<dbReference type="InterPro" id="IPR002372">
    <property type="entry name" value="PQQ_rpt_dom"/>
</dbReference>
<gene>
    <name evidence="2" type="ORF">LI82_10365</name>
</gene>
<feature type="domain" description="Pyrrolo-quinoline quinone repeat" evidence="1">
    <location>
        <begin position="427"/>
        <end position="540"/>
    </location>
</feature>
<dbReference type="InterPro" id="IPR018391">
    <property type="entry name" value="PQQ_b-propeller_rpt"/>
</dbReference>
<comment type="caution">
    <text evidence="2">The sequence shown here is derived from an EMBL/GenBank/DDBJ whole genome shotgun (WGS) entry which is preliminary data.</text>
</comment>
<evidence type="ECO:0000259" key="1">
    <source>
        <dbReference type="Pfam" id="PF13360"/>
    </source>
</evidence>
<dbReference type="Pfam" id="PF13360">
    <property type="entry name" value="PQQ_2"/>
    <property type="match status" value="2"/>
</dbReference>
<dbReference type="PANTHER" id="PTHR34512">
    <property type="entry name" value="CELL SURFACE PROTEIN"/>
    <property type="match status" value="1"/>
</dbReference>
<dbReference type="PANTHER" id="PTHR34512:SF30">
    <property type="entry name" value="OUTER MEMBRANE PROTEIN ASSEMBLY FACTOR BAMB"/>
    <property type="match status" value="1"/>
</dbReference>
<dbReference type="Proteomes" id="UP000029859">
    <property type="component" value="Unassembled WGS sequence"/>
</dbReference>
<protein>
    <recommendedName>
        <fullName evidence="1">Pyrrolo-quinoline quinone repeat domain-containing protein</fullName>
    </recommendedName>
</protein>
<dbReference type="Gene3D" id="2.40.10.480">
    <property type="match status" value="3"/>
</dbReference>
<dbReference type="AlphaFoldDB" id="A0A099T1X3"/>
<evidence type="ECO:0000313" key="2">
    <source>
        <dbReference type="EMBL" id="KGK98123.1"/>
    </source>
</evidence>
<dbReference type="Gene3D" id="2.130.10.10">
    <property type="entry name" value="YVTN repeat-like/Quinoprotein amine dehydrogenase"/>
    <property type="match status" value="1"/>
</dbReference>
<keyword evidence="3" id="KW-1185">Reference proteome</keyword>
<evidence type="ECO:0000313" key="3">
    <source>
        <dbReference type="Proteomes" id="UP000029859"/>
    </source>
</evidence>
<accession>A0A099T1X3</accession>
<feature type="domain" description="Pyrrolo-quinoline quinone repeat" evidence="1">
    <location>
        <begin position="275"/>
        <end position="383"/>
    </location>
</feature>
<sequence>MTASTAVAETPEMYLVIEDGAGDGSGDSYSEVVNVYMANTAEDLYIDIEMENGPYTNAYMSLRPEFDLDMNSSTGDQDWSYTFGADYSGSFAFMHGYMRLINESNGEYISIPYTTEGSTYKIIIPFSELENKKYFGFKVHCSAPTGGDETQIITYRDQTSWNQFLNSAQHTGSPLRSAPDTNNMLWSAKPLNADQSLVSGSSVAIAEGKVFANCVGEIDMYGNPLGEIGALVAFDKDTGKEIWNATIDVAEWGSWSAPAYNDGKVFTSTGQDTNCIDAATGNILWTFTNPTGEASCNGGPAIADGKVICSDWQGNHYYCLDENTGNELWNHTVSGNAQSTPAIFDGKIVLTGWNEVYCLDMDGNLLWTVPNPSKSGNLCGSPSISDSSHPTTQLTDYIKGDYDSYGYSMVYLTTYDFYGDSNPALFALNLTDGSQIWNATIQRTDNTPTIAYGNLYVSGGCSGFSESQTFCFNATSGELIWSTAKEMNGIGDWTCSPTVADGKVFIGKPSGAYVGQNGLVALNAFTGEIIWESPNGGGTSAIADGVVYSIGGSATDVTLYAFGEETGDWNPWNDPDSEGLPDGTYITLTEVIDAYNCFRNGTPAPGTEASIDLTKVIDMYNAFRYESPM</sequence>
<name>A0A099T1X3_METMT</name>
<dbReference type="EMBL" id="JRHO01000014">
    <property type="protein sequence ID" value="KGK98123.1"/>
    <property type="molecule type" value="Genomic_DNA"/>
</dbReference>
<organism evidence="2 3">
    <name type="scientific">Methanococcoides methylutens</name>
    <dbReference type="NCBI Taxonomy" id="2226"/>
    <lineage>
        <taxon>Archaea</taxon>
        <taxon>Methanobacteriati</taxon>
        <taxon>Methanobacteriota</taxon>
        <taxon>Stenosarchaea group</taxon>
        <taxon>Methanomicrobia</taxon>
        <taxon>Methanosarcinales</taxon>
        <taxon>Methanosarcinaceae</taxon>
        <taxon>Methanococcoides</taxon>
    </lineage>
</organism>
<proteinExistence type="predicted"/>